<dbReference type="AlphaFoldDB" id="A0A7M2H661"/>
<dbReference type="RefSeq" id="WP_170301949.1">
    <property type="nucleotide sequence ID" value="NZ_CP062804.1"/>
</dbReference>
<reference evidence="1 2" key="1">
    <citation type="submission" date="2020-10" db="EMBL/GenBank/DDBJ databases">
        <title>Complete genome sequence of Cupriavidus basilensis CCUG 49340T.</title>
        <authorList>
            <person name="Salva-Serra F."/>
            <person name="Donoso R.A."/>
            <person name="Cho K.H."/>
            <person name="Yoo J.A."/>
            <person name="Lee K."/>
            <person name="Yoon S.-H."/>
            <person name="Perez-Pantoja D."/>
            <person name="Moore E.R.B."/>
        </authorList>
    </citation>
    <scope>NUCLEOTIDE SEQUENCE [LARGE SCALE GENOMIC DNA]</scope>
    <source>
        <strain evidence="2">CCUG 49340</strain>
    </source>
</reference>
<dbReference type="GeneID" id="98406284"/>
<name>A0A7M2H661_9BURK</name>
<dbReference type="Proteomes" id="UP000397656">
    <property type="component" value="Chromosome 2"/>
</dbReference>
<sequence length="51" mass="5741">MQTLKIDPLYLKTTLGYARTRWSVPVHLACTETPLPHAGGPAYRRRDDDAS</sequence>
<proteinExistence type="predicted"/>
<dbReference type="EMBL" id="CP062804">
    <property type="protein sequence ID" value="QOT79957.1"/>
    <property type="molecule type" value="Genomic_DNA"/>
</dbReference>
<gene>
    <name evidence="1" type="ORF">F7R26_035515</name>
</gene>
<protein>
    <submittedName>
        <fullName evidence="1">Uncharacterized protein</fullName>
    </submittedName>
</protein>
<evidence type="ECO:0000313" key="2">
    <source>
        <dbReference type="Proteomes" id="UP000397656"/>
    </source>
</evidence>
<organism evidence="1 2">
    <name type="scientific">Cupriavidus basilensis</name>
    <dbReference type="NCBI Taxonomy" id="68895"/>
    <lineage>
        <taxon>Bacteria</taxon>
        <taxon>Pseudomonadati</taxon>
        <taxon>Pseudomonadota</taxon>
        <taxon>Betaproteobacteria</taxon>
        <taxon>Burkholderiales</taxon>
        <taxon>Burkholderiaceae</taxon>
        <taxon>Cupriavidus</taxon>
    </lineage>
</organism>
<accession>A0A7M2H661</accession>
<evidence type="ECO:0000313" key="1">
    <source>
        <dbReference type="EMBL" id="QOT79957.1"/>
    </source>
</evidence>